<dbReference type="Gene3D" id="1.25.40.880">
    <property type="entry name" value="Alkyl sulfatase, dimerisation domain"/>
    <property type="match status" value="1"/>
</dbReference>
<dbReference type="InterPro" id="IPR038536">
    <property type="entry name" value="Alkyl/aryl-sulf_dimr_sf"/>
</dbReference>
<dbReference type="Gene3D" id="3.60.15.30">
    <property type="entry name" value="Metallo-beta-lactamase domain"/>
    <property type="match status" value="1"/>
</dbReference>
<dbReference type="SUPFAM" id="SSF55718">
    <property type="entry name" value="SCP-like"/>
    <property type="match status" value="1"/>
</dbReference>
<evidence type="ECO:0000256" key="1">
    <source>
        <dbReference type="ARBA" id="ARBA00022723"/>
    </source>
</evidence>
<comment type="similarity">
    <text evidence="4">Belongs to the metallo-beta-lactamase superfamily. Type III sulfatase family.</text>
</comment>
<dbReference type="PANTHER" id="PTHR43223">
    <property type="entry name" value="ALKYL/ARYL-SULFATASE"/>
    <property type="match status" value="1"/>
</dbReference>
<organism evidence="6 7">
    <name type="scientific">Entamoeba invadens IP1</name>
    <dbReference type="NCBI Taxonomy" id="370355"/>
    <lineage>
        <taxon>Eukaryota</taxon>
        <taxon>Amoebozoa</taxon>
        <taxon>Evosea</taxon>
        <taxon>Archamoebae</taxon>
        <taxon>Mastigamoebida</taxon>
        <taxon>Entamoebidae</taxon>
        <taxon>Entamoeba</taxon>
    </lineage>
</organism>
<evidence type="ECO:0000259" key="5">
    <source>
        <dbReference type="SMART" id="SM00849"/>
    </source>
</evidence>
<keyword evidence="7" id="KW-1185">Reference proteome</keyword>
<evidence type="ECO:0000313" key="7">
    <source>
        <dbReference type="Proteomes" id="UP000014680"/>
    </source>
</evidence>
<proteinExistence type="inferred from homology"/>
<keyword evidence="2" id="KW-0378">Hydrolase</keyword>
<dbReference type="AlphaFoldDB" id="A0A0A1U4S0"/>
<dbReference type="GeneID" id="14888165"/>
<dbReference type="CDD" id="cd07710">
    <property type="entry name" value="arylsulfatase_Sdsa1-like_MBL-fold"/>
    <property type="match status" value="1"/>
</dbReference>
<dbReference type="PANTHER" id="PTHR43223:SF1">
    <property type="entry name" value="ALKYL_ARYL-SULFATASE BDS1"/>
    <property type="match status" value="1"/>
</dbReference>
<dbReference type="Pfam" id="PF14863">
    <property type="entry name" value="Alkyl_sulf_dimr"/>
    <property type="match status" value="1"/>
</dbReference>
<dbReference type="InterPro" id="IPR029228">
    <property type="entry name" value="Alkyl_sulf_dimr"/>
</dbReference>
<dbReference type="EMBL" id="KB206670">
    <property type="protein sequence ID" value="ELP89257.1"/>
    <property type="molecule type" value="Genomic_DNA"/>
</dbReference>
<dbReference type="InterPro" id="IPR001279">
    <property type="entry name" value="Metallo-B-lactamas"/>
</dbReference>
<dbReference type="KEGG" id="eiv:EIN_487490"/>
<dbReference type="InterPro" id="IPR029229">
    <property type="entry name" value="Alkyl_sulf_C"/>
</dbReference>
<accession>A0A0A1U4S0</accession>
<dbReference type="GO" id="GO:0018909">
    <property type="term" value="P:dodecyl sulfate metabolic process"/>
    <property type="evidence" value="ECO:0007669"/>
    <property type="project" value="InterPro"/>
</dbReference>
<gene>
    <name evidence="6" type="ORF">EIN_487490</name>
</gene>
<dbReference type="VEuPathDB" id="AmoebaDB:EIN_487490"/>
<dbReference type="RefSeq" id="XP_004256028.1">
    <property type="nucleotide sequence ID" value="XM_004255980.1"/>
</dbReference>
<dbReference type="GO" id="GO:0046872">
    <property type="term" value="F:metal ion binding"/>
    <property type="evidence" value="ECO:0007669"/>
    <property type="project" value="UniProtKB-KW"/>
</dbReference>
<dbReference type="SUPFAM" id="SSF56281">
    <property type="entry name" value="Metallo-hydrolase/oxidoreductase"/>
    <property type="match status" value="1"/>
</dbReference>
<dbReference type="InterPro" id="IPR044097">
    <property type="entry name" value="Bds1/SdsA1_MBL-fold"/>
</dbReference>
<dbReference type="GO" id="GO:0046983">
    <property type="term" value="F:protein dimerization activity"/>
    <property type="evidence" value="ECO:0007669"/>
    <property type="project" value="InterPro"/>
</dbReference>
<feature type="domain" description="Metallo-beta-lactamase" evidence="5">
    <location>
        <begin position="100"/>
        <end position="316"/>
    </location>
</feature>
<name>A0A0A1U4S0_ENTIV</name>
<evidence type="ECO:0000313" key="6">
    <source>
        <dbReference type="EMBL" id="ELP89257.1"/>
    </source>
</evidence>
<dbReference type="InterPro" id="IPR052195">
    <property type="entry name" value="Bact_Alkyl/Aryl-Sulfatase"/>
</dbReference>
<keyword evidence="3" id="KW-0862">Zinc</keyword>
<protein>
    <recommendedName>
        <fullName evidence="5">Metallo-beta-lactamase domain-containing protein</fullName>
    </recommendedName>
</protein>
<dbReference type="InterPro" id="IPR036866">
    <property type="entry name" value="RibonucZ/Hydroxyglut_hydro"/>
</dbReference>
<reference evidence="6 7" key="1">
    <citation type="submission" date="2012-10" db="EMBL/GenBank/DDBJ databases">
        <authorList>
            <person name="Zafar N."/>
            <person name="Inman J."/>
            <person name="Hall N."/>
            <person name="Lorenzi H."/>
            <person name="Caler E."/>
        </authorList>
    </citation>
    <scope>NUCLEOTIDE SEQUENCE [LARGE SCALE GENOMIC DNA]</scope>
    <source>
        <strain evidence="6 7">IP1</strain>
    </source>
</reference>
<dbReference type="Proteomes" id="UP000014680">
    <property type="component" value="Unassembled WGS sequence"/>
</dbReference>
<sequence>MATEFTKATNKKFLQEYDITVEDDYKDTFEGYYADLKGNKITKSKEELMKDFKTVAQINSECPETMNPSMWKHTFLDDLEGVFEIVPNEIYQVRARSLDFANLTVVRGQSGWIVIDCMTTNYASRTSFNLIRQTVEDMKASAIIITHSHGDHYLGFGGVGNEDIPLYLPDKFDEMIYDERVTAGDIMSRRAKYMYGCYDQHAITHCTTNVTCAEGEHLTSIPYSKHTTYIKENITLNVDGVDVEFINTPDTEAPANMMCYFPKLHALAAADNMLQFLHNLLTFRGAKVRSGKVWSKVIDDTIVKYGTDVQVHFGGHDWHILGNAKINKYWEVQRDMFKYQHDQALRYANKGYSPNEIAEIVELPKSLSKYHCCRGLYGNVGFNVKSQFQMYLGWYDNNPAHLNELPPKEIAIKYVEGFGGEEKTLEIGKRAYDKGEYRWAATVLNHLVFANYKNKEAKEMLAKTYDQLQYQSECASFAYNYQAAAYELRHEDAKRSYPRGVSLHDLPLSALMEFLTVCVDPKILGEMNSSFEIKLEDTCESVVLVVSNGVVHTRKLSEFKNGVKGNKDDVCDLFEKKISIEDALKKGVEIKGMEDVEILINAVEFKVNEFLLCDPNKL</sequence>
<evidence type="ECO:0000256" key="2">
    <source>
        <dbReference type="ARBA" id="ARBA00022801"/>
    </source>
</evidence>
<evidence type="ECO:0000256" key="3">
    <source>
        <dbReference type="ARBA" id="ARBA00022833"/>
    </source>
</evidence>
<keyword evidence="1" id="KW-0479">Metal-binding</keyword>
<evidence type="ECO:0000256" key="4">
    <source>
        <dbReference type="ARBA" id="ARBA00033751"/>
    </source>
</evidence>
<dbReference type="Gene3D" id="3.30.1050.10">
    <property type="entry name" value="SCP2 sterol-binding domain"/>
    <property type="match status" value="1"/>
</dbReference>
<dbReference type="GO" id="GO:0018741">
    <property type="term" value="F:linear primary-alkylsulfatase activity"/>
    <property type="evidence" value="ECO:0007669"/>
    <property type="project" value="InterPro"/>
</dbReference>
<dbReference type="SMART" id="SM00849">
    <property type="entry name" value="Lactamase_B"/>
    <property type="match status" value="1"/>
</dbReference>
<dbReference type="Pfam" id="PF14864">
    <property type="entry name" value="Alkyl_sulf_C"/>
    <property type="match status" value="1"/>
</dbReference>
<dbReference type="Pfam" id="PF00753">
    <property type="entry name" value="Lactamase_B"/>
    <property type="match status" value="1"/>
</dbReference>
<dbReference type="OrthoDB" id="449487at2759"/>
<dbReference type="InterPro" id="IPR036527">
    <property type="entry name" value="SCP2_sterol-bd_dom_sf"/>
</dbReference>